<comment type="similarity">
    <text evidence="7">Belongs to the binding-protein-dependent transport system permease family.</text>
</comment>
<feature type="transmembrane region" description="Helical" evidence="7">
    <location>
        <begin position="105"/>
        <end position="130"/>
    </location>
</feature>
<sequence>MAGKAVAAGTGARQRPSSVDSPRWGAALRRPGRAALSPGARNPLDRRRRRLFWPFLAPALALYVVFFVGPALASLWISFHRWDGVGEMEPRGLENYRILFDDSSFLGAFANTMTILVLVGATTFALSFALTMVLRDMRGRRFVRAVLFFPHIVAPVVLSVLWGFLFRSPEGLVNSAWRAVSGADGPNWLGDHLFAVIVLGLVWVNTGFYTTVIMAGVDRIPPDLYEDCALAGATGWQRFRHVTLPLSWEVVATAAVLWTISSLKIFEFVYAFGGTTNDMPPLDVWNSALFVYGTTFGGRSPQYQYGYASASAVVTLAAVTVLVVLLRRLMRRETVQF</sequence>
<dbReference type="Proteomes" id="UP000184501">
    <property type="component" value="Unassembled WGS sequence"/>
</dbReference>
<dbReference type="SUPFAM" id="SSF161098">
    <property type="entry name" value="MetI-like"/>
    <property type="match status" value="1"/>
</dbReference>
<dbReference type="InterPro" id="IPR035906">
    <property type="entry name" value="MetI-like_sf"/>
</dbReference>
<dbReference type="Gene3D" id="1.10.3720.10">
    <property type="entry name" value="MetI-like"/>
    <property type="match status" value="1"/>
</dbReference>
<feature type="transmembrane region" description="Helical" evidence="7">
    <location>
        <begin position="51"/>
        <end position="79"/>
    </location>
</feature>
<dbReference type="PANTHER" id="PTHR30193:SF37">
    <property type="entry name" value="INNER MEMBRANE ABC TRANSPORTER PERMEASE PROTEIN YCJO"/>
    <property type="match status" value="1"/>
</dbReference>
<dbReference type="Pfam" id="PF00528">
    <property type="entry name" value="BPD_transp_1"/>
    <property type="match status" value="1"/>
</dbReference>
<dbReference type="CDD" id="cd06261">
    <property type="entry name" value="TM_PBP2"/>
    <property type="match status" value="1"/>
</dbReference>
<keyword evidence="2 7" id="KW-0813">Transport</keyword>
<dbReference type="STRING" id="2017.SAMN05444320_101413"/>
<evidence type="ECO:0000313" key="10">
    <source>
        <dbReference type="EMBL" id="SHE55738.1"/>
    </source>
</evidence>
<evidence type="ECO:0000259" key="9">
    <source>
        <dbReference type="PROSITE" id="PS50928"/>
    </source>
</evidence>
<feature type="transmembrane region" description="Helical" evidence="7">
    <location>
        <begin position="305"/>
        <end position="326"/>
    </location>
</feature>
<organism evidence="10 11">
    <name type="scientific">Streptoalloteichus hindustanus</name>
    <dbReference type="NCBI Taxonomy" id="2017"/>
    <lineage>
        <taxon>Bacteria</taxon>
        <taxon>Bacillati</taxon>
        <taxon>Actinomycetota</taxon>
        <taxon>Actinomycetes</taxon>
        <taxon>Pseudonocardiales</taxon>
        <taxon>Pseudonocardiaceae</taxon>
        <taxon>Streptoalloteichus</taxon>
    </lineage>
</organism>
<name>A0A1M4UGH8_STRHI</name>
<keyword evidence="6 7" id="KW-0472">Membrane</keyword>
<dbReference type="GO" id="GO:0005886">
    <property type="term" value="C:plasma membrane"/>
    <property type="evidence" value="ECO:0007669"/>
    <property type="project" value="UniProtKB-SubCell"/>
</dbReference>
<dbReference type="OrthoDB" id="34224at2"/>
<feature type="region of interest" description="Disordered" evidence="8">
    <location>
        <begin position="1"/>
        <end position="25"/>
    </location>
</feature>
<evidence type="ECO:0000256" key="1">
    <source>
        <dbReference type="ARBA" id="ARBA00004651"/>
    </source>
</evidence>
<evidence type="ECO:0000256" key="5">
    <source>
        <dbReference type="ARBA" id="ARBA00022989"/>
    </source>
</evidence>
<keyword evidence="11" id="KW-1185">Reference proteome</keyword>
<feature type="transmembrane region" description="Helical" evidence="7">
    <location>
        <begin position="246"/>
        <end position="272"/>
    </location>
</feature>
<dbReference type="RefSeq" id="WP_083959240.1">
    <property type="nucleotide sequence ID" value="NZ_FQVN01000001.1"/>
</dbReference>
<evidence type="ECO:0000256" key="3">
    <source>
        <dbReference type="ARBA" id="ARBA00022475"/>
    </source>
</evidence>
<evidence type="ECO:0000256" key="6">
    <source>
        <dbReference type="ARBA" id="ARBA00023136"/>
    </source>
</evidence>
<evidence type="ECO:0000256" key="4">
    <source>
        <dbReference type="ARBA" id="ARBA00022692"/>
    </source>
</evidence>
<dbReference type="AlphaFoldDB" id="A0A1M4UGH8"/>
<gene>
    <name evidence="10" type="ORF">SAMN05444320_101413</name>
</gene>
<reference evidence="10 11" key="1">
    <citation type="submission" date="2016-11" db="EMBL/GenBank/DDBJ databases">
        <authorList>
            <person name="Jaros S."/>
            <person name="Januszkiewicz K."/>
            <person name="Wedrychowicz H."/>
        </authorList>
    </citation>
    <scope>NUCLEOTIDE SEQUENCE [LARGE SCALE GENOMIC DNA]</scope>
    <source>
        <strain evidence="10 11">DSM 44523</strain>
    </source>
</reference>
<evidence type="ECO:0000256" key="2">
    <source>
        <dbReference type="ARBA" id="ARBA00022448"/>
    </source>
</evidence>
<dbReference type="PANTHER" id="PTHR30193">
    <property type="entry name" value="ABC TRANSPORTER PERMEASE PROTEIN"/>
    <property type="match status" value="1"/>
</dbReference>
<protein>
    <submittedName>
        <fullName evidence="10">Carbohydrate ABC transporter membrane protein 1, CUT1 family</fullName>
    </submittedName>
</protein>
<feature type="transmembrane region" description="Helical" evidence="7">
    <location>
        <begin position="142"/>
        <end position="165"/>
    </location>
</feature>
<dbReference type="PROSITE" id="PS50928">
    <property type="entry name" value="ABC_TM1"/>
    <property type="match status" value="1"/>
</dbReference>
<dbReference type="GO" id="GO:0055085">
    <property type="term" value="P:transmembrane transport"/>
    <property type="evidence" value="ECO:0007669"/>
    <property type="project" value="InterPro"/>
</dbReference>
<evidence type="ECO:0000256" key="8">
    <source>
        <dbReference type="SAM" id="MobiDB-lite"/>
    </source>
</evidence>
<dbReference type="InterPro" id="IPR051393">
    <property type="entry name" value="ABC_transporter_permease"/>
</dbReference>
<evidence type="ECO:0000313" key="11">
    <source>
        <dbReference type="Proteomes" id="UP000184501"/>
    </source>
</evidence>
<evidence type="ECO:0000256" key="7">
    <source>
        <dbReference type="RuleBase" id="RU363032"/>
    </source>
</evidence>
<feature type="transmembrane region" description="Helical" evidence="7">
    <location>
        <begin position="193"/>
        <end position="217"/>
    </location>
</feature>
<accession>A0A1M4UGH8</accession>
<dbReference type="EMBL" id="FQVN01000001">
    <property type="protein sequence ID" value="SHE55738.1"/>
    <property type="molecule type" value="Genomic_DNA"/>
</dbReference>
<keyword evidence="4 7" id="KW-0812">Transmembrane</keyword>
<feature type="domain" description="ABC transmembrane type-1" evidence="9">
    <location>
        <begin position="109"/>
        <end position="326"/>
    </location>
</feature>
<comment type="subcellular location">
    <subcellularLocation>
        <location evidence="1 7">Cell membrane</location>
        <topology evidence="1 7">Multi-pass membrane protein</topology>
    </subcellularLocation>
</comment>
<proteinExistence type="inferred from homology"/>
<dbReference type="InterPro" id="IPR000515">
    <property type="entry name" value="MetI-like"/>
</dbReference>
<keyword evidence="3" id="KW-1003">Cell membrane</keyword>
<keyword evidence="5 7" id="KW-1133">Transmembrane helix</keyword>